<dbReference type="AlphaFoldDB" id="A0A4X2M055"/>
<keyword evidence="5" id="KW-1279">T cell receptor</keyword>
<organism evidence="7 8">
    <name type="scientific">Vombatus ursinus</name>
    <name type="common">Common wombat</name>
    <dbReference type="NCBI Taxonomy" id="29139"/>
    <lineage>
        <taxon>Eukaryota</taxon>
        <taxon>Metazoa</taxon>
        <taxon>Chordata</taxon>
        <taxon>Craniata</taxon>
        <taxon>Vertebrata</taxon>
        <taxon>Euteleostomi</taxon>
        <taxon>Mammalia</taxon>
        <taxon>Metatheria</taxon>
        <taxon>Diprotodontia</taxon>
        <taxon>Vombatidae</taxon>
        <taxon>Vombatus</taxon>
    </lineage>
</organism>
<feature type="domain" description="Ig-like" evidence="6">
    <location>
        <begin position="25"/>
        <end position="125"/>
    </location>
</feature>
<keyword evidence="2" id="KW-1064">Adaptive immunity</keyword>
<dbReference type="STRING" id="29139.ENSVURP00010026632"/>
<dbReference type="InterPro" id="IPR007110">
    <property type="entry name" value="Ig-like_dom"/>
</dbReference>
<protein>
    <recommendedName>
        <fullName evidence="6">Ig-like domain-containing protein</fullName>
    </recommendedName>
</protein>
<keyword evidence="3" id="KW-0675">Receptor</keyword>
<dbReference type="Pfam" id="PF07686">
    <property type="entry name" value="V-set"/>
    <property type="match status" value="1"/>
</dbReference>
<dbReference type="SMART" id="SM00409">
    <property type="entry name" value="IG"/>
    <property type="match status" value="1"/>
</dbReference>
<evidence type="ECO:0000256" key="4">
    <source>
        <dbReference type="ARBA" id="ARBA00023319"/>
    </source>
</evidence>
<reference evidence="8" key="1">
    <citation type="submission" date="2018-12" db="EMBL/GenBank/DDBJ databases">
        <authorList>
            <person name="Yazar S."/>
        </authorList>
    </citation>
    <scope>NUCLEOTIDE SEQUENCE [LARGE SCALE GENOMIC DNA]</scope>
</reference>
<keyword evidence="5" id="KW-0391">Immunity</keyword>
<evidence type="ECO:0000256" key="1">
    <source>
        <dbReference type="ARBA" id="ARBA00022729"/>
    </source>
</evidence>
<dbReference type="Gene3D" id="2.60.40.10">
    <property type="entry name" value="Immunoglobulins"/>
    <property type="match status" value="1"/>
</dbReference>
<evidence type="ECO:0000256" key="3">
    <source>
        <dbReference type="ARBA" id="ARBA00023170"/>
    </source>
</evidence>
<dbReference type="OMA" id="MMANDKE"/>
<reference evidence="7" key="3">
    <citation type="submission" date="2025-09" db="UniProtKB">
        <authorList>
            <consortium name="Ensembl"/>
        </authorList>
    </citation>
    <scope>IDENTIFICATION</scope>
</reference>
<dbReference type="PANTHER" id="PTHR19367:SF42">
    <property type="entry name" value="T CELL RECEPTOR ALPHA VARIABLE 18"/>
    <property type="match status" value="1"/>
</dbReference>
<dbReference type="InterPro" id="IPR013783">
    <property type="entry name" value="Ig-like_fold"/>
</dbReference>
<dbReference type="PROSITE" id="PS50835">
    <property type="entry name" value="IG_LIKE"/>
    <property type="match status" value="1"/>
</dbReference>
<dbReference type="InterPro" id="IPR003599">
    <property type="entry name" value="Ig_sub"/>
</dbReference>
<dbReference type="PANTHER" id="PTHR19367">
    <property type="entry name" value="T-CELL RECEPTOR ALPHA CHAIN V REGION"/>
    <property type="match status" value="1"/>
</dbReference>
<dbReference type="InterPro" id="IPR013106">
    <property type="entry name" value="Ig_V-set"/>
</dbReference>
<dbReference type="GO" id="GO:0042101">
    <property type="term" value="C:T cell receptor complex"/>
    <property type="evidence" value="ECO:0007669"/>
    <property type="project" value="UniProtKB-KW"/>
</dbReference>
<keyword evidence="8" id="KW-1185">Reference proteome</keyword>
<dbReference type="Ensembl" id="ENSVURT00010030332.1">
    <property type="protein sequence ID" value="ENSVURP00010026632.1"/>
    <property type="gene ID" value="ENSVURG00010020382.1"/>
</dbReference>
<evidence type="ECO:0000256" key="5">
    <source>
        <dbReference type="ARBA" id="ARBA00043266"/>
    </source>
</evidence>
<dbReference type="Proteomes" id="UP000314987">
    <property type="component" value="Unassembled WGS sequence"/>
</dbReference>
<name>A0A4X2M055_VOMUR</name>
<evidence type="ECO:0000313" key="7">
    <source>
        <dbReference type="Ensembl" id="ENSVURP00010026632.1"/>
    </source>
</evidence>
<dbReference type="GO" id="GO:0002250">
    <property type="term" value="P:adaptive immune response"/>
    <property type="evidence" value="ECO:0007669"/>
    <property type="project" value="UniProtKB-KW"/>
</dbReference>
<evidence type="ECO:0000313" key="8">
    <source>
        <dbReference type="Proteomes" id="UP000314987"/>
    </source>
</evidence>
<evidence type="ECO:0000256" key="2">
    <source>
        <dbReference type="ARBA" id="ARBA00023130"/>
    </source>
</evidence>
<evidence type="ECO:0000259" key="6">
    <source>
        <dbReference type="PROSITE" id="PS50835"/>
    </source>
</evidence>
<keyword evidence="1" id="KW-0732">Signal</keyword>
<dbReference type="SUPFAM" id="SSF48726">
    <property type="entry name" value="Immunoglobulin"/>
    <property type="match status" value="1"/>
</dbReference>
<dbReference type="GeneTree" id="ENSGT00940000153073"/>
<dbReference type="InterPro" id="IPR036179">
    <property type="entry name" value="Ig-like_dom_sf"/>
</dbReference>
<sequence>SQLRKVTCQFSVMKSLHQFWGTYEDSVTQTEGHITLLEGASLTLNCSYQTINIPYLFWYIQYPSEVLKLFLRETSGKDQEKDNNGFWTRKIKEESSFYLEKTSVQIGDSAVYYCVLSDTVMETVGRAEHKP</sequence>
<dbReference type="InterPro" id="IPR051287">
    <property type="entry name" value="TCR_variable_region"/>
</dbReference>
<proteinExistence type="predicted"/>
<dbReference type="SMART" id="SM00406">
    <property type="entry name" value="IGv"/>
    <property type="match status" value="1"/>
</dbReference>
<keyword evidence="4" id="KW-0393">Immunoglobulin domain</keyword>
<accession>A0A4X2M055</accession>
<reference evidence="7" key="2">
    <citation type="submission" date="2025-08" db="UniProtKB">
        <authorList>
            <consortium name="Ensembl"/>
        </authorList>
    </citation>
    <scope>IDENTIFICATION</scope>
</reference>